<evidence type="ECO:0000256" key="10">
    <source>
        <dbReference type="RuleBase" id="RU361154"/>
    </source>
</evidence>
<dbReference type="EMBL" id="JAOTIF010000028">
    <property type="protein sequence ID" value="MCU7552102.1"/>
    <property type="molecule type" value="Genomic_DNA"/>
</dbReference>
<dbReference type="InterPro" id="IPR017853">
    <property type="entry name" value="GH"/>
</dbReference>
<organism evidence="12 13">
    <name type="scientific">Paraflavisolibacter caeni</name>
    <dbReference type="NCBI Taxonomy" id="2982496"/>
    <lineage>
        <taxon>Bacteria</taxon>
        <taxon>Pseudomonadati</taxon>
        <taxon>Bacteroidota</taxon>
        <taxon>Chitinophagia</taxon>
        <taxon>Chitinophagales</taxon>
        <taxon>Chitinophagaceae</taxon>
        <taxon>Paraflavisolibacter</taxon>
    </lineage>
</organism>
<evidence type="ECO:0000256" key="3">
    <source>
        <dbReference type="ARBA" id="ARBA00007401"/>
    </source>
</evidence>
<keyword evidence="8 10" id="KW-0326">Glycosidase</keyword>
<dbReference type="Gene3D" id="2.60.40.10">
    <property type="entry name" value="Immunoglobulins"/>
    <property type="match status" value="2"/>
</dbReference>
<dbReference type="GO" id="GO:0005990">
    <property type="term" value="P:lactose catabolic process"/>
    <property type="evidence" value="ECO:0007669"/>
    <property type="project" value="TreeGrafter"/>
</dbReference>
<dbReference type="InterPro" id="IPR006102">
    <property type="entry name" value="Ig-like_GH2"/>
</dbReference>
<dbReference type="RefSeq" id="WP_279299538.1">
    <property type="nucleotide sequence ID" value="NZ_JAOTIF010000028.1"/>
</dbReference>
<gene>
    <name evidence="12" type="ORF">OCK74_23490</name>
</gene>
<comment type="caution">
    <text evidence="12">The sequence shown here is derived from an EMBL/GenBank/DDBJ whole genome shotgun (WGS) entry which is preliminary data.</text>
</comment>
<dbReference type="SMART" id="SM01038">
    <property type="entry name" value="Bgal_small_N"/>
    <property type="match status" value="1"/>
</dbReference>
<evidence type="ECO:0000256" key="1">
    <source>
        <dbReference type="ARBA" id="ARBA00001412"/>
    </source>
</evidence>
<dbReference type="InterPro" id="IPR011013">
    <property type="entry name" value="Gal_mutarotase_sf_dom"/>
</dbReference>
<dbReference type="Pfam" id="PF02836">
    <property type="entry name" value="Glyco_hydro_2_C"/>
    <property type="match status" value="1"/>
</dbReference>
<dbReference type="InterPro" id="IPR014718">
    <property type="entry name" value="GH-type_carb-bd"/>
</dbReference>
<dbReference type="InterPro" id="IPR036156">
    <property type="entry name" value="Beta-gal/glucu_dom_sf"/>
</dbReference>
<dbReference type="SUPFAM" id="SSF74650">
    <property type="entry name" value="Galactose mutarotase-like"/>
    <property type="match status" value="1"/>
</dbReference>
<reference evidence="12" key="2">
    <citation type="submission" date="2023-04" db="EMBL/GenBank/DDBJ databases">
        <title>Paracnuella aquatica gen. nov., sp. nov., a member of the family Chitinophagaceae isolated from a hot spring.</title>
        <authorList>
            <person name="Wang C."/>
        </authorList>
    </citation>
    <scope>NUCLEOTIDE SEQUENCE</scope>
    <source>
        <strain evidence="12">LB-8</strain>
    </source>
</reference>
<dbReference type="InterPro" id="IPR006101">
    <property type="entry name" value="Glyco_hydro_2"/>
</dbReference>
<comment type="catalytic activity">
    <reaction evidence="1 10">
        <text>Hydrolysis of terminal non-reducing beta-D-galactose residues in beta-D-galactosides.</text>
        <dbReference type="EC" id="3.2.1.23"/>
    </reaction>
</comment>
<evidence type="ECO:0000256" key="2">
    <source>
        <dbReference type="ARBA" id="ARBA00001913"/>
    </source>
</evidence>
<dbReference type="InterPro" id="IPR023230">
    <property type="entry name" value="Glyco_hydro_2_CS"/>
</dbReference>
<keyword evidence="13" id="KW-1185">Reference proteome</keyword>
<sequence>MNKKIERIIIFLGLMISLLQIPVNGKTQNVLQTTKSTKSDDTNAQGINYWENPDINGINKEKPHAYNFLFEKKAGNSMIQSLNGVWKFKWSPDPQSRPVDFYRLNYSTEKWDHILVPGNWELQGFGTPIYTNVTYPFKQDPPKVTSEPEKYFTSFQQRNPVGSYCTTFTIPDSWSHKQVFLNFGGVLSAMYVWVNGQRVGYSENSMSPAEFDITKYIQKGENKLAVEVYRWCDGSYLEDQDMWRLSGIFRDVDLIARPKTFISDFFVKAVPDKTFENSNISIALTIDNRSAQNVSGLHVDAEVTGFSAQGDIVDLSFTGKVPLVQKSKQASLELKSWINHPRLWSAETPDLYHLTIKLKNNKNEIVDKAECYFGVRKIEVRGDVFYINGKAVKLKGVNRHEQHPRTGKHVSRASMIRDLELMKQANINMIRTCHYPDDPLFYELCDQYGFYVMDEANQESHGFGIGNKVIGDNPVWKKSHIERAVSLVQRDKNHPCVIFWSLGNEGGRGQNLVAMADTIRKLDASRPIYSDSQRDVADLYDEGYLHPADLKSLGEKIKDKPVLMREYLHVMGNSGGNLQEYWDVIYADSSLTGAAIWEWMDQGLVKKKDGSPLELTEHPDDYQLKDDEFWAYGGDFGDQPNDGNFCIRGLVSSDRKPYPHYFEVQKVYQPVVFKLLNDKNVNIQVTNHFDFLSLRNFDFEYEYTLNGKPLQKGKFSCDKILPGTSSNIVIPSVQFADTISSEIYFNVYAKLKTATYWAEEGFCIAREQFVVKPFTWEKIIPAGKMVHVTESETQIELKTGTMSFTLDRKNGSLVSWKVDQQELLKGKLEPYFWKTPNDNQKHSGYVNELGKWKKAAENLVVKKVEWSKQDNLATVKFEMNLPTIGANYTLTYLLNGEGKLQVEATYTPLSDTIPLIPKFGMRMRVPENYRTIDWYGRGPYENYPDRKTGSLIGLYSSQLANFITPYPAPQDNANRCDVRWFTLCTQSNRVIKLTGLQPLCFRAWPYTEEDLENSRHHYQLPIRDFINLNIDLNIHGVGGDDSWGAKTLDKYTNPGNRPYQYGFILEYTGGN</sequence>
<accession>A0A9X2Y038</accession>
<dbReference type="SUPFAM" id="SSF49785">
    <property type="entry name" value="Galactose-binding domain-like"/>
    <property type="match status" value="1"/>
</dbReference>
<evidence type="ECO:0000256" key="7">
    <source>
        <dbReference type="ARBA" id="ARBA00022837"/>
    </source>
</evidence>
<dbReference type="Pfam" id="PF16353">
    <property type="entry name" value="LacZ_4"/>
    <property type="match status" value="1"/>
</dbReference>
<dbReference type="GO" id="GO:0009341">
    <property type="term" value="C:beta-galactosidase complex"/>
    <property type="evidence" value="ECO:0007669"/>
    <property type="project" value="InterPro"/>
</dbReference>
<keyword evidence="7" id="KW-0106">Calcium</keyword>
<comment type="similarity">
    <text evidence="3 10">Belongs to the glycosyl hydrolase 2 family.</text>
</comment>
<protein>
    <recommendedName>
        <fullName evidence="5 10">Beta-galactosidase</fullName>
        <ecNumber evidence="5 10">3.2.1.23</ecNumber>
    </recommendedName>
    <alternativeName>
        <fullName evidence="9 10">Lactase</fullName>
    </alternativeName>
</protein>
<dbReference type="InterPro" id="IPR008979">
    <property type="entry name" value="Galactose-bd-like_sf"/>
</dbReference>
<reference evidence="12" key="1">
    <citation type="submission" date="2022-09" db="EMBL/GenBank/DDBJ databases">
        <authorList>
            <person name="Yuan C."/>
            <person name="Ke Z."/>
        </authorList>
    </citation>
    <scope>NUCLEOTIDE SEQUENCE</scope>
    <source>
        <strain evidence="12">LB-8</strain>
    </source>
</reference>
<dbReference type="InterPro" id="IPR032312">
    <property type="entry name" value="LacZ_4"/>
</dbReference>
<dbReference type="Gene3D" id="2.70.98.10">
    <property type="match status" value="1"/>
</dbReference>
<dbReference type="GO" id="GO:0030246">
    <property type="term" value="F:carbohydrate binding"/>
    <property type="evidence" value="ECO:0007669"/>
    <property type="project" value="InterPro"/>
</dbReference>
<dbReference type="Gene3D" id="3.20.20.80">
    <property type="entry name" value="Glycosidases"/>
    <property type="match status" value="1"/>
</dbReference>
<dbReference type="SUPFAM" id="SSF49303">
    <property type="entry name" value="beta-Galactosidase/glucuronidase domain"/>
    <property type="match status" value="2"/>
</dbReference>
<evidence type="ECO:0000313" key="13">
    <source>
        <dbReference type="Proteomes" id="UP001155483"/>
    </source>
</evidence>
<dbReference type="PROSITE" id="PS00719">
    <property type="entry name" value="GLYCOSYL_HYDROL_F2_1"/>
    <property type="match status" value="1"/>
</dbReference>
<evidence type="ECO:0000256" key="4">
    <source>
        <dbReference type="ARBA" id="ARBA00011245"/>
    </source>
</evidence>
<comment type="cofactor">
    <cofactor evidence="2">
        <name>Ca(2+)</name>
        <dbReference type="ChEBI" id="CHEBI:29108"/>
    </cofactor>
</comment>
<dbReference type="GO" id="GO:0004565">
    <property type="term" value="F:beta-galactosidase activity"/>
    <property type="evidence" value="ECO:0007669"/>
    <property type="project" value="UniProtKB-EC"/>
</dbReference>
<dbReference type="InterPro" id="IPR023232">
    <property type="entry name" value="Glyco_hydro_2_AS"/>
</dbReference>
<evidence type="ECO:0000256" key="5">
    <source>
        <dbReference type="ARBA" id="ARBA00012756"/>
    </source>
</evidence>
<dbReference type="PANTHER" id="PTHR46323">
    <property type="entry name" value="BETA-GALACTOSIDASE"/>
    <property type="match status" value="1"/>
</dbReference>
<keyword evidence="6 10" id="KW-0378">Hydrolase</keyword>
<evidence type="ECO:0000256" key="9">
    <source>
        <dbReference type="ARBA" id="ARBA00032230"/>
    </source>
</evidence>
<dbReference type="InterPro" id="IPR006103">
    <property type="entry name" value="Glyco_hydro_2_cat"/>
</dbReference>
<dbReference type="AlphaFoldDB" id="A0A9X2Y038"/>
<dbReference type="PROSITE" id="PS00608">
    <property type="entry name" value="GLYCOSYL_HYDROL_F2_2"/>
    <property type="match status" value="1"/>
</dbReference>
<dbReference type="InterPro" id="IPR006104">
    <property type="entry name" value="Glyco_hydro_2_N"/>
</dbReference>
<evidence type="ECO:0000256" key="8">
    <source>
        <dbReference type="ARBA" id="ARBA00023295"/>
    </source>
</evidence>
<evidence type="ECO:0000256" key="6">
    <source>
        <dbReference type="ARBA" id="ARBA00022801"/>
    </source>
</evidence>
<dbReference type="Proteomes" id="UP001155483">
    <property type="component" value="Unassembled WGS sequence"/>
</dbReference>
<evidence type="ECO:0000313" key="12">
    <source>
        <dbReference type="EMBL" id="MCU7552102.1"/>
    </source>
</evidence>
<dbReference type="InterPro" id="IPR004199">
    <property type="entry name" value="B-gal_small/dom_5"/>
</dbReference>
<dbReference type="Pfam" id="PF02929">
    <property type="entry name" value="Bgal_small_N"/>
    <property type="match status" value="1"/>
</dbReference>
<dbReference type="SUPFAM" id="SSF51445">
    <property type="entry name" value="(Trans)glycosidases"/>
    <property type="match status" value="1"/>
</dbReference>
<dbReference type="InterPro" id="IPR050347">
    <property type="entry name" value="Bact_Beta-galactosidase"/>
</dbReference>
<dbReference type="InterPro" id="IPR013783">
    <property type="entry name" value="Ig-like_fold"/>
</dbReference>
<dbReference type="PANTHER" id="PTHR46323:SF2">
    <property type="entry name" value="BETA-GALACTOSIDASE"/>
    <property type="match status" value="1"/>
</dbReference>
<dbReference type="Gene3D" id="2.60.120.260">
    <property type="entry name" value="Galactose-binding domain-like"/>
    <property type="match status" value="1"/>
</dbReference>
<dbReference type="PRINTS" id="PR00132">
    <property type="entry name" value="GLHYDRLASE2"/>
</dbReference>
<dbReference type="Pfam" id="PF00703">
    <property type="entry name" value="Glyco_hydro_2"/>
    <property type="match status" value="1"/>
</dbReference>
<dbReference type="EC" id="3.2.1.23" evidence="5 10"/>
<name>A0A9X2Y038_9BACT</name>
<proteinExistence type="inferred from homology"/>
<dbReference type="Pfam" id="PF02837">
    <property type="entry name" value="Glyco_hydro_2_N"/>
    <property type="match status" value="1"/>
</dbReference>
<comment type="subunit">
    <text evidence="4">Monomer.</text>
</comment>
<feature type="domain" description="Beta galactosidase small chain/" evidence="11">
    <location>
        <begin position="796"/>
        <end position="1066"/>
    </location>
</feature>
<evidence type="ECO:0000259" key="11">
    <source>
        <dbReference type="SMART" id="SM01038"/>
    </source>
</evidence>